<comment type="caution">
    <text evidence="2">The sequence shown here is derived from an EMBL/GenBank/DDBJ whole genome shotgun (WGS) entry which is preliminary data.</text>
</comment>
<dbReference type="RefSeq" id="WP_128561786.1">
    <property type="nucleotide sequence ID" value="NZ_BPQH01000007.1"/>
</dbReference>
<feature type="transmembrane region" description="Helical" evidence="1">
    <location>
        <begin position="27"/>
        <end position="54"/>
    </location>
</feature>
<organism evidence="2 3">
    <name type="scientific">Methylobacterium crusticola</name>
    <dbReference type="NCBI Taxonomy" id="1697972"/>
    <lineage>
        <taxon>Bacteria</taxon>
        <taxon>Pseudomonadati</taxon>
        <taxon>Pseudomonadota</taxon>
        <taxon>Alphaproteobacteria</taxon>
        <taxon>Hyphomicrobiales</taxon>
        <taxon>Methylobacteriaceae</taxon>
        <taxon>Methylobacterium</taxon>
    </lineage>
</organism>
<protein>
    <submittedName>
        <fullName evidence="2">Uncharacterized protein</fullName>
    </submittedName>
</protein>
<keyword evidence="1" id="KW-0812">Transmembrane</keyword>
<reference evidence="2" key="2">
    <citation type="submission" date="2021-08" db="EMBL/GenBank/DDBJ databases">
        <authorList>
            <person name="Tani A."/>
            <person name="Ola A."/>
            <person name="Ogura Y."/>
            <person name="Katsura K."/>
            <person name="Hayashi T."/>
        </authorList>
    </citation>
    <scope>NUCLEOTIDE SEQUENCE</scope>
    <source>
        <strain evidence="2">KCTC 52305</strain>
    </source>
</reference>
<evidence type="ECO:0000256" key="1">
    <source>
        <dbReference type="SAM" id="Phobius"/>
    </source>
</evidence>
<dbReference type="Proteomes" id="UP001055167">
    <property type="component" value="Unassembled WGS sequence"/>
</dbReference>
<keyword evidence="1" id="KW-0472">Membrane</keyword>
<proteinExistence type="predicted"/>
<sequence length="60" mass="6658">MYVEGGWTPSPEPPPREPRLTKRQERVLLWLIAVNVLLMFVAPIGGATVVHAVLAMVRHG</sequence>
<reference evidence="2" key="1">
    <citation type="journal article" date="2021" name="Front. Microbiol.">
        <title>Comprehensive Comparative Genomics and Phenotyping of Methylobacterium Species.</title>
        <authorList>
            <person name="Alessa O."/>
            <person name="Ogura Y."/>
            <person name="Fujitani Y."/>
            <person name="Takami H."/>
            <person name="Hayashi T."/>
            <person name="Sahin N."/>
            <person name="Tani A."/>
        </authorList>
    </citation>
    <scope>NUCLEOTIDE SEQUENCE</scope>
    <source>
        <strain evidence="2">KCTC 52305</strain>
    </source>
</reference>
<evidence type="ECO:0000313" key="2">
    <source>
        <dbReference type="EMBL" id="GJD49729.1"/>
    </source>
</evidence>
<keyword evidence="3" id="KW-1185">Reference proteome</keyword>
<evidence type="ECO:0000313" key="3">
    <source>
        <dbReference type="Proteomes" id="UP001055167"/>
    </source>
</evidence>
<keyword evidence="1" id="KW-1133">Transmembrane helix</keyword>
<name>A0ABQ4QYI7_9HYPH</name>
<gene>
    <name evidence="2" type="ORF">OPKNFCMD_2462</name>
</gene>
<dbReference type="EMBL" id="BPQH01000007">
    <property type="protein sequence ID" value="GJD49729.1"/>
    <property type="molecule type" value="Genomic_DNA"/>
</dbReference>
<accession>A0ABQ4QYI7</accession>